<reference evidence="2 3" key="1">
    <citation type="submission" date="2017-11" db="EMBL/GenBank/DDBJ databases">
        <title>De-novo sequencing of pomegranate (Punica granatum L.) genome.</title>
        <authorList>
            <person name="Akparov Z."/>
            <person name="Amiraslanov A."/>
            <person name="Hajiyeva S."/>
            <person name="Abbasov M."/>
            <person name="Kaur K."/>
            <person name="Hamwieh A."/>
            <person name="Solovyev V."/>
            <person name="Salamov A."/>
            <person name="Braich B."/>
            <person name="Kosarev P."/>
            <person name="Mahmoud A."/>
            <person name="Hajiyev E."/>
            <person name="Babayeva S."/>
            <person name="Izzatullayeva V."/>
            <person name="Mammadov A."/>
            <person name="Mammadov A."/>
            <person name="Sharifova S."/>
            <person name="Ojaghi J."/>
            <person name="Eynullazada K."/>
            <person name="Bayramov B."/>
            <person name="Abdulazimova A."/>
            <person name="Shahmuradov I."/>
        </authorList>
    </citation>
    <scope>NUCLEOTIDE SEQUENCE [LARGE SCALE GENOMIC DNA]</scope>
    <source>
        <strain evidence="3">cv. AG2017</strain>
        <tissue evidence="2">Leaf</tissue>
    </source>
</reference>
<feature type="compositionally biased region" description="Basic and acidic residues" evidence="1">
    <location>
        <begin position="251"/>
        <end position="262"/>
    </location>
</feature>
<evidence type="ECO:0000256" key="1">
    <source>
        <dbReference type="SAM" id="MobiDB-lite"/>
    </source>
</evidence>
<feature type="region of interest" description="Disordered" evidence="1">
    <location>
        <begin position="251"/>
        <end position="286"/>
    </location>
</feature>
<organism evidence="2 3">
    <name type="scientific">Punica granatum</name>
    <name type="common">Pomegranate</name>
    <dbReference type="NCBI Taxonomy" id="22663"/>
    <lineage>
        <taxon>Eukaryota</taxon>
        <taxon>Viridiplantae</taxon>
        <taxon>Streptophyta</taxon>
        <taxon>Embryophyta</taxon>
        <taxon>Tracheophyta</taxon>
        <taxon>Spermatophyta</taxon>
        <taxon>Magnoliopsida</taxon>
        <taxon>eudicotyledons</taxon>
        <taxon>Gunneridae</taxon>
        <taxon>Pentapetalae</taxon>
        <taxon>rosids</taxon>
        <taxon>malvids</taxon>
        <taxon>Myrtales</taxon>
        <taxon>Lythraceae</taxon>
        <taxon>Punica</taxon>
    </lineage>
</organism>
<keyword evidence="3" id="KW-1185">Reference proteome</keyword>
<accession>A0A2I0JQH8</accession>
<evidence type="ECO:0000313" key="3">
    <source>
        <dbReference type="Proteomes" id="UP000233551"/>
    </source>
</evidence>
<dbReference type="EMBL" id="PGOL01001432">
    <property type="protein sequence ID" value="PKI58163.1"/>
    <property type="molecule type" value="Genomic_DNA"/>
</dbReference>
<proteinExistence type="predicted"/>
<gene>
    <name evidence="2" type="ORF">CRG98_021451</name>
</gene>
<sequence length="286" mass="31799">MDGTENALPINVDAIKKCAIEPRGASPPGRIHACLTGQITISNQARGRSFKGHLTSLPCDFFPIMQQLTSTTPERDLNLARALACSPHTSNAEGRATTESDNKMVARTKSGASHDLWLHPLIEHATKEGQAVSTPFWPTGSQHKNARTEAWATIHDLAIGGQHSDMGARTMGEKQGPRKAQRGNWKKVYYLSRRTLEHPQTPFLAGPRGGPIHEQINSARRQAYKYPRTIRTIERVSDYLSECNLVSRVDSEWTPTRERDPFQTRSSAQRSLSGKLTSEFHTTHSL</sequence>
<dbReference type="Proteomes" id="UP000233551">
    <property type="component" value="Unassembled WGS sequence"/>
</dbReference>
<name>A0A2I0JQH8_PUNGR</name>
<evidence type="ECO:0000313" key="2">
    <source>
        <dbReference type="EMBL" id="PKI58163.1"/>
    </source>
</evidence>
<dbReference type="AlphaFoldDB" id="A0A2I0JQH8"/>
<comment type="caution">
    <text evidence="2">The sequence shown here is derived from an EMBL/GenBank/DDBJ whole genome shotgun (WGS) entry which is preliminary data.</text>
</comment>
<protein>
    <submittedName>
        <fullName evidence="2">Uncharacterized protein</fullName>
    </submittedName>
</protein>
<feature type="compositionally biased region" description="Polar residues" evidence="1">
    <location>
        <begin position="263"/>
        <end position="286"/>
    </location>
</feature>